<dbReference type="Proteomes" id="UP001589788">
    <property type="component" value="Unassembled WGS sequence"/>
</dbReference>
<evidence type="ECO:0000313" key="5">
    <source>
        <dbReference type="EMBL" id="MFC0082694.1"/>
    </source>
</evidence>
<evidence type="ECO:0000256" key="2">
    <source>
        <dbReference type="ARBA" id="ARBA00023002"/>
    </source>
</evidence>
<dbReference type="Pfam" id="PF01593">
    <property type="entry name" value="Amino_oxidase"/>
    <property type="match status" value="1"/>
</dbReference>
<name>A0ABV6C8R9_9ACTN</name>
<keyword evidence="2 5" id="KW-0560">Oxidoreductase</keyword>
<dbReference type="GO" id="GO:0016491">
    <property type="term" value="F:oxidoreductase activity"/>
    <property type="evidence" value="ECO:0007669"/>
    <property type="project" value="UniProtKB-KW"/>
</dbReference>
<proteinExistence type="predicted"/>
<protein>
    <submittedName>
        <fullName evidence="5">Hydroxysqualene dehydroxylase HpnE</fullName>
        <ecNumber evidence="5">1.17.8.1</ecNumber>
    </submittedName>
</protein>
<organism evidence="5 6">
    <name type="scientific">Aciditerrimonas ferrireducens</name>
    <dbReference type="NCBI Taxonomy" id="667306"/>
    <lineage>
        <taxon>Bacteria</taxon>
        <taxon>Bacillati</taxon>
        <taxon>Actinomycetota</taxon>
        <taxon>Acidimicrobiia</taxon>
        <taxon>Acidimicrobiales</taxon>
        <taxon>Acidimicrobiaceae</taxon>
        <taxon>Aciditerrimonas</taxon>
    </lineage>
</organism>
<dbReference type="Gene3D" id="3.50.50.60">
    <property type="entry name" value="FAD/NAD(P)-binding domain"/>
    <property type="match status" value="1"/>
</dbReference>
<dbReference type="NCBIfam" id="TIGR03467">
    <property type="entry name" value="HpnE"/>
    <property type="match status" value="1"/>
</dbReference>
<dbReference type="RefSeq" id="WP_377790317.1">
    <property type="nucleotide sequence ID" value="NZ_JBHLYQ010000137.1"/>
</dbReference>
<feature type="domain" description="Amine oxidase" evidence="4">
    <location>
        <begin position="13"/>
        <end position="436"/>
    </location>
</feature>
<dbReference type="EMBL" id="JBHLYQ010000137">
    <property type="protein sequence ID" value="MFC0082694.1"/>
    <property type="molecule type" value="Genomic_DNA"/>
</dbReference>
<dbReference type="InterPro" id="IPR050464">
    <property type="entry name" value="Zeta_carotene_desat/Oxidored"/>
</dbReference>
<accession>A0ABV6C8R9</accession>
<comment type="caution">
    <text evidence="5">The sequence shown here is derived from an EMBL/GenBank/DDBJ whole genome shotgun (WGS) entry which is preliminary data.</text>
</comment>
<comment type="cofactor">
    <cofactor evidence="1">
        <name>FAD</name>
        <dbReference type="ChEBI" id="CHEBI:57692"/>
    </cofactor>
</comment>
<keyword evidence="6" id="KW-1185">Reference proteome</keyword>
<dbReference type="InterPro" id="IPR017830">
    <property type="entry name" value="SQase_HpnE"/>
</dbReference>
<dbReference type="PANTHER" id="PTHR42923:SF47">
    <property type="entry name" value="BLR3003 PROTEIN"/>
    <property type="match status" value="1"/>
</dbReference>
<dbReference type="InterPro" id="IPR002937">
    <property type="entry name" value="Amino_oxidase"/>
</dbReference>
<gene>
    <name evidence="5" type="primary">hpnE</name>
    <name evidence="5" type="ORF">ACFFRE_11180</name>
</gene>
<evidence type="ECO:0000256" key="3">
    <source>
        <dbReference type="SAM" id="MobiDB-lite"/>
    </source>
</evidence>
<dbReference type="InterPro" id="IPR001613">
    <property type="entry name" value="Flavin_amine_oxidase"/>
</dbReference>
<dbReference type="SUPFAM" id="SSF51905">
    <property type="entry name" value="FAD/NAD(P)-binding domain"/>
    <property type="match status" value="1"/>
</dbReference>
<dbReference type="PANTHER" id="PTHR42923">
    <property type="entry name" value="PROTOPORPHYRINOGEN OXIDASE"/>
    <property type="match status" value="1"/>
</dbReference>
<dbReference type="InterPro" id="IPR036188">
    <property type="entry name" value="FAD/NAD-bd_sf"/>
</dbReference>
<evidence type="ECO:0000256" key="1">
    <source>
        <dbReference type="ARBA" id="ARBA00001974"/>
    </source>
</evidence>
<sequence length="466" mass="49051">MKRVDVAVVGGGLAGLAAALWLADRGARVALVEKRRRLGGLTWSFEREGRWFDNGQHVFLRCCHAYRGFLARIGAVGDVVVQDRLRVPVLSPSGRRAVIARDRLPAPAHLARALLGYRHLSVADRLRLGPAAWALLRLDPEDPALDRESFGAWLARHHQRPQAVTELWDLIVRPTVNLPAEEASLAMAARVFRTGLLDQADAGDIGWASVPLGDLHGRRAATALQQAGVEVSLGGAVASLERARGGWQLGFADGSLLAAEAVVLAVPPGPAAALAPAGSLPAVERLGASPIVDVQLVLDRRVTEEPFFGAVGSPVQFVFDRTRAAGVDPGAGQVLAVSLSAADDWVGRRPEACVAEVRGGLEALIPRMARARVLDAVVTKEQQATIRARPGTAAARPHPGLVAPGLAVAGAWCQTGWPSTMEGAVRSGWEAAGQVLATLAGRAPSSRPSSVDADPLVGVSSQEEVR</sequence>
<dbReference type="EC" id="1.17.8.1" evidence="5"/>
<feature type="region of interest" description="Disordered" evidence="3">
    <location>
        <begin position="441"/>
        <end position="466"/>
    </location>
</feature>
<evidence type="ECO:0000259" key="4">
    <source>
        <dbReference type="Pfam" id="PF01593"/>
    </source>
</evidence>
<dbReference type="PRINTS" id="PR00757">
    <property type="entry name" value="AMINEOXDASEF"/>
</dbReference>
<reference evidence="5 6" key="1">
    <citation type="submission" date="2024-09" db="EMBL/GenBank/DDBJ databases">
        <authorList>
            <person name="Sun Q."/>
            <person name="Mori K."/>
        </authorList>
    </citation>
    <scope>NUCLEOTIDE SEQUENCE [LARGE SCALE GENOMIC DNA]</scope>
    <source>
        <strain evidence="5 6">JCM 15389</strain>
    </source>
</reference>
<evidence type="ECO:0000313" key="6">
    <source>
        <dbReference type="Proteomes" id="UP001589788"/>
    </source>
</evidence>